<comment type="caution">
    <text evidence="7">The sequence shown here is derived from an EMBL/GenBank/DDBJ whole genome shotgun (WGS) entry which is preliminary data.</text>
</comment>
<keyword evidence="1" id="KW-0815">Transposition</keyword>
<dbReference type="EMBL" id="LUGG01000031">
    <property type="protein sequence ID" value="OBZ66434.1"/>
    <property type="molecule type" value="Genomic_DNA"/>
</dbReference>
<organism evidence="7 8">
    <name type="scientific">Grifola frondosa</name>
    <name type="common">Maitake</name>
    <name type="synonym">Polyporus frondosus</name>
    <dbReference type="NCBI Taxonomy" id="5627"/>
    <lineage>
        <taxon>Eukaryota</taxon>
        <taxon>Fungi</taxon>
        <taxon>Dikarya</taxon>
        <taxon>Basidiomycota</taxon>
        <taxon>Agaricomycotina</taxon>
        <taxon>Agaricomycetes</taxon>
        <taxon>Polyporales</taxon>
        <taxon>Grifolaceae</taxon>
        <taxon>Grifola</taxon>
    </lineage>
</organism>
<dbReference type="Pfam" id="PF25597">
    <property type="entry name" value="SH3_retrovirus"/>
    <property type="match status" value="1"/>
</dbReference>
<gene>
    <name evidence="7" type="ORF">A0H81_13640</name>
</gene>
<dbReference type="InterPro" id="IPR039537">
    <property type="entry name" value="Retrotran_Ty1/copia-like"/>
</dbReference>
<evidence type="ECO:0000256" key="2">
    <source>
        <dbReference type="ARBA" id="ARBA00022884"/>
    </source>
</evidence>
<keyword evidence="2" id="KW-0694">RNA-binding</keyword>
<dbReference type="GO" id="GO:0015074">
    <property type="term" value="P:DNA integration"/>
    <property type="evidence" value="ECO:0007669"/>
    <property type="project" value="InterPro"/>
</dbReference>
<evidence type="ECO:0000259" key="6">
    <source>
        <dbReference type="PROSITE" id="PS50994"/>
    </source>
</evidence>
<dbReference type="STRING" id="5627.A0A1C7LUC5"/>
<feature type="compositionally biased region" description="Basic and acidic residues" evidence="5">
    <location>
        <begin position="240"/>
        <end position="249"/>
    </location>
</feature>
<dbReference type="PANTHER" id="PTHR42648:SF18">
    <property type="entry name" value="RETROTRANSPOSON, UNCLASSIFIED-LIKE PROTEIN"/>
    <property type="match status" value="1"/>
</dbReference>
<evidence type="ECO:0000313" key="8">
    <source>
        <dbReference type="Proteomes" id="UP000092993"/>
    </source>
</evidence>
<dbReference type="OrthoDB" id="7691805at2759"/>
<dbReference type="InterPro" id="IPR036397">
    <property type="entry name" value="RNaseH_sf"/>
</dbReference>
<feature type="domain" description="Integrase catalytic" evidence="6">
    <location>
        <begin position="1"/>
        <end position="152"/>
    </location>
</feature>
<proteinExistence type="predicted"/>
<dbReference type="PROSITE" id="PS50994">
    <property type="entry name" value="INTEGRASE"/>
    <property type="match status" value="1"/>
</dbReference>
<dbReference type="GO" id="GO:0003964">
    <property type="term" value="F:RNA-directed DNA polymerase activity"/>
    <property type="evidence" value="ECO:0007669"/>
    <property type="project" value="UniProtKB-EC"/>
</dbReference>
<dbReference type="Proteomes" id="UP000092993">
    <property type="component" value="Unassembled WGS sequence"/>
</dbReference>
<evidence type="ECO:0000256" key="3">
    <source>
        <dbReference type="ARBA" id="ARBA00048173"/>
    </source>
</evidence>
<comment type="catalytic activity">
    <reaction evidence="3">
        <text>DNA(n) + a 2'-deoxyribonucleoside 5'-triphosphate = DNA(n+1) + diphosphate</text>
        <dbReference type="Rhea" id="RHEA:22508"/>
        <dbReference type="Rhea" id="RHEA-COMP:17339"/>
        <dbReference type="Rhea" id="RHEA-COMP:17340"/>
        <dbReference type="ChEBI" id="CHEBI:33019"/>
        <dbReference type="ChEBI" id="CHEBI:61560"/>
        <dbReference type="ChEBI" id="CHEBI:173112"/>
        <dbReference type="EC" id="2.7.7.49"/>
    </reaction>
</comment>
<dbReference type="GO" id="GO:0003723">
    <property type="term" value="F:RNA binding"/>
    <property type="evidence" value="ECO:0007669"/>
    <property type="project" value="UniProtKB-KW"/>
</dbReference>
<dbReference type="GO" id="GO:0032196">
    <property type="term" value="P:transposition"/>
    <property type="evidence" value="ECO:0007669"/>
    <property type="project" value="UniProtKB-KW"/>
</dbReference>
<comment type="catalytic activity">
    <reaction evidence="4">
        <text>DNA(n) + a 2'-deoxyribonucleoside 5'-triphosphate = DNA(n+1) + diphosphate</text>
        <dbReference type="Rhea" id="RHEA:22508"/>
        <dbReference type="Rhea" id="RHEA-COMP:17339"/>
        <dbReference type="Rhea" id="RHEA-COMP:17340"/>
        <dbReference type="ChEBI" id="CHEBI:33019"/>
        <dbReference type="ChEBI" id="CHEBI:61560"/>
        <dbReference type="ChEBI" id="CHEBI:173112"/>
        <dbReference type="EC" id="2.7.7.7"/>
    </reaction>
</comment>
<evidence type="ECO:0000256" key="4">
    <source>
        <dbReference type="ARBA" id="ARBA00049244"/>
    </source>
</evidence>
<evidence type="ECO:0000256" key="1">
    <source>
        <dbReference type="ARBA" id="ARBA00022578"/>
    </source>
</evidence>
<keyword evidence="8" id="KW-1185">Reference proteome</keyword>
<sequence length="660" mass="75206">MQTQTRAGHRYFNLYVEGHSRYATAYLMKTKDEEVAQFKAYAARSKILTGKPLNFLRTDGGGEYINKDLERVCKELGIHHERTNAYTPQENGLAERMNRTIMEMARTLLQDSGLPNSYWGEAVQYAVHILNRTPTRALPDNVTPFEAYTGNKPSVAHLRPFGCKAYVHVPDEKRRKLDAKSIECILLGYAENKKAYRLLHRPTGRIIESRDVIFDEGDTVEPNRVTVSLEPVPSDDESEAERKEEKSDGKSQAQLNASDMKPQCKTSQRKHRVTVEDVTEDEDDDEEGYLTPDDTPDLVSMDEDDDDDERPLHELKPNMGHSPRGRAAAPSIPAPYPKPIPAPNVRRSARNRHAPVRDDDPRYKVSSYGRKQQKGPENQGPAVGKAEETTEAAEAVGDEHAKVSILDDPQTYEEAMSRPDAERWKAACAEELLSFWTEDEDSPTWLLRPDWGSWSENRAAWLRDVTQLIYERGSKWNSEMKAEVISDIPMDRMHQAIEAFFHTMAKHFKSRVNKSEVELEQKATNNRWKARKKTKAAERTANRTHVAELAAKKYDFLFTWHYQSTDESDSDGAIDPNTDNKAQNEVPSTIGRRRPWVSHAPAYRADNINSLLQTLDLAVAASREAHSTQGNNSHPRRWGLHEKMKSPSFRAFALQRIRMV</sequence>
<dbReference type="InterPro" id="IPR001584">
    <property type="entry name" value="Integrase_cat-core"/>
</dbReference>
<dbReference type="InterPro" id="IPR012337">
    <property type="entry name" value="RNaseH-like_sf"/>
</dbReference>
<dbReference type="Gene3D" id="3.30.420.10">
    <property type="entry name" value="Ribonuclease H-like superfamily/Ribonuclease H"/>
    <property type="match status" value="1"/>
</dbReference>
<dbReference type="SUPFAM" id="SSF53098">
    <property type="entry name" value="Ribonuclease H-like"/>
    <property type="match status" value="1"/>
</dbReference>
<dbReference type="GO" id="GO:0003887">
    <property type="term" value="F:DNA-directed DNA polymerase activity"/>
    <property type="evidence" value="ECO:0007669"/>
    <property type="project" value="UniProtKB-EC"/>
</dbReference>
<dbReference type="AlphaFoldDB" id="A0A1C7LUC5"/>
<name>A0A1C7LUC5_GRIFR</name>
<feature type="compositionally biased region" description="Acidic residues" evidence="5">
    <location>
        <begin position="277"/>
        <end position="309"/>
    </location>
</feature>
<evidence type="ECO:0000313" key="7">
    <source>
        <dbReference type="EMBL" id="OBZ66434.1"/>
    </source>
</evidence>
<accession>A0A1C7LUC5</accession>
<feature type="region of interest" description="Disordered" evidence="5">
    <location>
        <begin position="229"/>
        <end position="418"/>
    </location>
</feature>
<evidence type="ECO:0000256" key="5">
    <source>
        <dbReference type="SAM" id="MobiDB-lite"/>
    </source>
</evidence>
<dbReference type="PANTHER" id="PTHR42648">
    <property type="entry name" value="TRANSPOSASE, PUTATIVE-RELATED"/>
    <property type="match status" value="1"/>
</dbReference>
<reference evidence="7 8" key="1">
    <citation type="submission" date="2016-03" db="EMBL/GenBank/DDBJ databases">
        <title>Whole genome sequencing of Grifola frondosa 9006-11.</title>
        <authorList>
            <person name="Min B."/>
            <person name="Park H."/>
            <person name="Kim J.-G."/>
            <person name="Cho H."/>
            <person name="Oh Y.-L."/>
            <person name="Kong W.-S."/>
            <person name="Choi I.-G."/>
        </authorList>
    </citation>
    <scope>NUCLEOTIDE SEQUENCE [LARGE SCALE GENOMIC DNA]</scope>
    <source>
        <strain evidence="7 8">9006-11</strain>
    </source>
</reference>
<feature type="compositionally biased region" description="Pro residues" evidence="5">
    <location>
        <begin position="332"/>
        <end position="342"/>
    </location>
</feature>
<protein>
    <recommendedName>
        <fullName evidence="6">Integrase catalytic domain-containing protein</fullName>
    </recommendedName>
</protein>
<dbReference type="GO" id="GO:0005634">
    <property type="term" value="C:nucleus"/>
    <property type="evidence" value="ECO:0007669"/>
    <property type="project" value="UniProtKB-ARBA"/>
</dbReference>
<dbReference type="InterPro" id="IPR057670">
    <property type="entry name" value="SH3_retrovirus"/>
</dbReference>